<dbReference type="AlphaFoldDB" id="A0A8J2IPF1"/>
<dbReference type="EMBL" id="CAJSTJ010000126">
    <property type="protein sequence ID" value="CAG7558751.1"/>
    <property type="molecule type" value="Genomic_DNA"/>
</dbReference>
<proteinExistence type="predicted"/>
<comment type="caution">
    <text evidence="1">The sequence shown here is derived from an EMBL/GenBank/DDBJ whole genome shotgun (WGS) entry which is preliminary data.</text>
</comment>
<sequence>MATQIPTQVDSTEPEMTDMDGDLNMTEVIDDVSAIDESAYRTSILQNVKHGDVQHAGDCIINLTQLPPGSIEGRMYRNRVALFVPNPQRDLVSLVSPKEEAAGFLTSNLEHLKWIRRPEQDLFEATNIFLERDNPSFLRDGLVIANLSKNQKYPGIKYTMQSIPTDPYGDYDCILQRIDSKDRRNSLSVLKWLVFSERPLALNEMAAAASETRRKKQSKPDVKAMEDLVQVWRPFLGVHQGKVFFVHEKAKEYMKERGLAAQWLVELAGRRAKRRRLK</sequence>
<evidence type="ECO:0000313" key="2">
    <source>
        <dbReference type="Proteomes" id="UP000693738"/>
    </source>
</evidence>
<protein>
    <submittedName>
        <fullName evidence="1">Uncharacterized protein</fullName>
    </submittedName>
</protein>
<evidence type="ECO:0000313" key="1">
    <source>
        <dbReference type="EMBL" id="CAG7558751.1"/>
    </source>
</evidence>
<dbReference type="Proteomes" id="UP000693738">
    <property type="component" value="Unassembled WGS sequence"/>
</dbReference>
<gene>
    <name evidence="1" type="ORF">FEQUK3_LOCUS4487</name>
</gene>
<reference evidence="1" key="1">
    <citation type="submission" date="2021-05" db="EMBL/GenBank/DDBJ databases">
        <authorList>
            <person name="Khan N."/>
        </authorList>
    </citation>
    <scope>NUCLEOTIDE SEQUENCE</scope>
</reference>
<name>A0A8J2IPF1_FUSEQ</name>
<organism evidence="1 2">
    <name type="scientific">Fusarium equiseti</name>
    <name type="common">Fusarium scirpi</name>
    <dbReference type="NCBI Taxonomy" id="61235"/>
    <lineage>
        <taxon>Eukaryota</taxon>
        <taxon>Fungi</taxon>
        <taxon>Dikarya</taxon>
        <taxon>Ascomycota</taxon>
        <taxon>Pezizomycotina</taxon>
        <taxon>Sordariomycetes</taxon>
        <taxon>Hypocreomycetidae</taxon>
        <taxon>Hypocreales</taxon>
        <taxon>Nectriaceae</taxon>
        <taxon>Fusarium</taxon>
        <taxon>Fusarium incarnatum-equiseti species complex</taxon>
    </lineage>
</organism>
<accession>A0A8J2IPF1</accession>